<name>A0A0D9VK97_9ORYZ</name>
<dbReference type="Pfam" id="PF04707">
    <property type="entry name" value="PRELI"/>
    <property type="match status" value="1"/>
</dbReference>
<dbReference type="HOGENOM" id="CLU_067902_5_0_1"/>
<dbReference type="InterPro" id="IPR006797">
    <property type="entry name" value="PRELI/MSF1_dom"/>
</dbReference>
<reference evidence="3" key="2">
    <citation type="submission" date="2013-12" db="EMBL/GenBank/DDBJ databases">
        <authorList>
            <person name="Yu Y."/>
            <person name="Lee S."/>
            <person name="de Baynast K."/>
            <person name="Wissotski M."/>
            <person name="Liu L."/>
            <person name="Talag J."/>
            <person name="Goicoechea J."/>
            <person name="Angelova A."/>
            <person name="Jetty R."/>
            <person name="Kudrna D."/>
            <person name="Golser W."/>
            <person name="Rivera L."/>
            <person name="Zhang J."/>
            <person name="Wing R."/>
        </authorList>
    </citation>
    <scope>NUCLEOTIDE SEQUENCE</scope>
</reference>
<dbReference type="EnsemblPlants" id="LPERR02G24740.1">
    <property type="protein sequence ID" value="LPERR02G24740.1"/>
    <property type="gene ID" value="LPERR02G24740"/>
</dbReference>
<evidence type="ECO:0000313" key="2">
    <source>
        <dbReference type="EnsemblPlants" id="LPERR02G24740.1"/>
    </source>
</evidence>
<dbReference type="InterPro" id="IPR037365">
    <property type="entry name" value="Slowmo/Ups"/>
</dbReference>
<dbReference type="eggNOG" id="KOG3336">
    <property type="taxonomic scope" value="Eukaryota"/>
</dbReference>
<dbReference type="AlphaFoldDB" id="A0A0D9VK97"/>
<evidence type="ECO:0000259" key="1">
    <source>
        <dbReference type="PROSITE" id="PS50904"/>
    </source>
</evidence>
<proteinExistence type="predicted"/>
<dbReference type="GO" id="GO:0005758">
    <property type="term" value="C:mitochondrial intermembrane space"/>
    <property type="evidence" value="ECO:0007669"/>
    <property type="project" value="InterPro"/>
</dbReference>
<dbReference type="PROSITE" id="PS50904">
    <property type="entry name" value="PRELI_MSF1"/>
    <property type="match status" value="1"/>
</dbReference>
<protein>
    <recommendedName>
        <fullName evidence="1">PRELI/MSF1 domain-containing protein</fullName>
    </recommendedName>
</protein>
<dbReference type="STRING" id="77586.A0A0D9VK97"/>
<dbReference type="PANTHER" id="PTHR11158">
    <property type="entry name" value="MSF1/PX19 RELATED"/>
    <property type="match status" value="1"/>
</dbReference>
<reference evidence="2 3" key="1">
    <citation type="submission" date="2012-08" db="EMBL/GenBank/DDBJ databases">
        <title>Oryza genome evolution.</title>
        <authorList>
            <person name="Wing R.A."/>
        </authorList>
    </citation>
    <scope>NUCLEOTIDE SEQUENCE</scope>
</reference>
<sequence length="196" mass="21984">MVVYTQEHVYRHPWDRVTAAAWRKFTDPASRTALSHVADVHTLHRRLDPEAGRLQAARSITVRSPPLPFILRRLLPAAASSPSGAALCHCVETSLVDAPRRAMDVVVRNVSLRGLIEVEERSTYRPHPERPEEWTQFRQETTIRCRPLAALAAVAEKVETRCAERFLQNSAKGREVVERICRYLEAEAAGAASSAI</sequence>
<evidence type="ECO:0000313" key="3">
    <source>
        <dbReference type="Proteomes" id="UP000032180"/>
    </source>
</evidence>
<dbReference type="Proteomes" id="UP000032180">
    <property type="component" value="Chromosome 2"/>
</dbReference>
<feature type="domain" description="PRELI/MSF1" evidence="1">
    <location>
        <begin position="1"/>
        <end position="189"/>
    </location>
</feature>
<organism evidence="2 3">
    <name type="scientific">Leersia perrieri</name>
    <dbReference type="NCBI Taxonomy" id="77586"/>
    <lineage>
        <taxon>Eukaryota</taxon>
        <taxon>Viridiplantae</taxon>
        <taxon>Streptophyta</taxon>
        <taxon>Embryophyta</taxon>
        <taxon>Tracheophyta</taxon>
        <taxon>Spermatophyta</taxon>
        <taxon>Magnoliopsida</taxon>
        <taxon>Liliopsida</taxon>
        <taxon>Poales</taxon>
        <taxon>Poaceae</taxon>
        <taxon>BOP clade</taxon>
        <taxon>Oryzoideae</taxon>
        <taxon>Oryzeae</taxon>
        <taxon>Oryzinae</taxon>
        <taxon>Leersia</taxon>
    </lineage>
</organism>
<keyword evidence="3" id="KW-1185">Reference proteome</keyword>
<reference evidence="2" key="3">
    <citation type="submission" date="2015-04" db="UniProtKB">
        <authorList>
            <consortium name="EnsemblPlants"/>
        </authorList>
    </citation>
    <scope>IDENTIFICATION</scope>
</reference>
<dbReference type="Gramene" id="LPERR02G24740.1">
    <property type="protein sequence ID" value="LPERR02G24740.1"/>
    <property type="gene ID" value="LPERR02G24740"/>
</dbReference>
<accession>A0A0D9VK97</accession>